<keyword evidence="3" id="KW-0804">Transcription</keyword>
<evidence type="ECO:0000313" key="6">
    <source>
        <dbReference type="Proteomes" id="UP000321484"/>
    </source>
</evidence>
<evidence type="ECO:0000256" key="2">
    <source>
        <dbReference type="ARBA" id="ARBA00023125"/>
    </source>
</evidence>
<dbReference type="SUPFAM" id="SSF47413">
    <property type="entry name" value="lambda repressor-like DNA-binding domains"/>
    <property type="match status" value="1"/>
</dbReference>
<organism evidence="5 6">
    <name type="scientific">Actinotalea fermentans</name>
    <dbReference type="NCBI Taxonomy" id="43671"/>
    <lineage>
        <taxon>Bacteria</taxon>
        <taxon>Bacillati</taxon>
        <taxon>Actinomycetota</taxon>
        <taxon>Actinomycetes</taxon>
        <taxon>Micrococcales</taxon>
        <taxon>Cellulomonadaceae</taxon>
        <taxon>Actinotalea</taxon>
    </lineage>
</organism>
<evidence type="ECO:0000313" key="5">
    <source>
        <dbReference type="EMBL" id="GEN81487.1"/>
    </source>
</evidence>
<reference evidence="5 6" key="1">
    <citation type="submission" date="2019-07" db="EMBL/GenBank/DDBJ databases">
        <title>Whole genome shotgun sequence of Actinotalea fermentans NBRC 105374.</title>
        <authorList>
            <person name="Hosoyama A."/>
            <person name="Uohara A."/>
            <person name="Ohji S."/>
            <person name="Ichikawa N."/>
        </authorList>
    </citation>
    <scope>NUCLEOTIDE SEQUENCE [LARGE SCALE GENOMIC DNA]</scope>
    <source>
        <strain evidence="5 6">NBRC 105374</strain>
    </source>
</reference>
<gene>
    <name evidence="5" type="ORF">AFE02nite_32210</name>
</gene>
<evidence type="ECO:0000259" key="4">
    <source>
        <dbReference type="PROSITE" id="PS50932"/>
    </source>
</evidence>
<dbReference type="PANTHER" id="PTHR30146:SF153">
    <property type="entry name" value="LACTOSE OPERON REPRESSOR"/>
    <property type="match status" value="1"/>
</dbReference>
<dbReference type="CDD" id="cd06267">
    <property type="entry name" value="PBP1_LacI_sugar_binding-like"/>
    <property type="match status" value="1"/>
</dbReference>
<comment type="caution">
    <text evidence="5">The sequence shown here is derived from an EMBL/GenBank/DDBJ whole genome shotgun (WGS) entry which is preliminary data.</text>
</comment>
<accession>A0A511Z211</accession>
<sequence>MPVTQADVARRAGVSQRTVSNVVNKFPHVSADVVARVTEAIEALGYTPSHAARSLRLGRSGLLQLVVPELDVPYFAELARGVVKCAEERGFGVMVRQTLGDRERERDALEGPAAEHAEGTILSAVGSIEDILATGRGRSPVVLIGERTGMGLVDHIGIDDTAAAAEATRHLVETGRRRVAFIGADPADSLRMAELRLRGYEQALTSAGLPFDETLVVRTRSYHRKDGEEAMAALLALGPDRRPDGVFCATDLLALGALRTARTSGVAVPTELALVGFDGLEEGEYSAPTLSTVAPDKAEIARVAVETLLARIAARAGVEDEPPAQDLLIAFDLVVRESSRAV</sequence>
<evidence type="ECO:0000256" key="1">
    <source>
        <dbReference type="ARBA" id="ARBA00023015"/>
    </source>
</evidence>
<dbReference type="CDD" id="cd01392">
    <property type="entry name" value="HTH_LacI"/>
    <property type="match status" value="1"/>
</dbReference>
<dbReference type="EMBL" id="BJYK01000012">
    <property type="protein sequence ID" value="GEN81487.1"/>
    <property type="molecule type" value="Genomic_DNA"/>
</dbReference>
<dbReference type="InterPro" id="IPR010982">
    <property type="entry name" value="Lambda_DNA-bd_dom_sf"/>
</dbReference>
<keyword evidence="6" id="KW-1185">Reference proteome</keyword>
<dbReference type="InterPro" id="IPR028082">
    <property type="entry name" value="Peripla_BP_I"/>
</dbReference>
<protein>
    <submittedName>
        <fullName evidence="5">LacI family transcriptional regulator</fullName>
    </submittedName>
</protein>
<dbReference type="GO" id="GO:0000976">
    <property type="term" value="F:transcription cis-regulatory region binding"/>
    <property type="evidence" value="ECO:0007669"/>
    <property type="project" value="TreeGrafter"/>
</dbReference>
<dbReference type="Proteomes" id="UP000321484">
    <property type="component" value="Unassembled WGS sequence"/>
</dbReference>
<dbReference type="InterPro" id="IPR046335">
    <property type="entry name" value="LacI/GalR-like_sensor"/>
</dbReference>
<dbReference type="PROSITE" id="PS50932">
    <property type="entry name" value="HTH_LACI_2"/>
    <property type="match status" value="1"/>
</dbReference>
<dbReference type="PANTHER" id="PTHR30146">
    <property type="entry name" value="LACI-RELATED TRANSCRIPTIONAL REPRESSOR"/>
    <property type="match status" value="1"/>
</dbReference>
<dbReference type="SUPFAM" id="SSF53822">
    <property type="entry name" value="Periplasmic binding protein-like I"/>
    <property type="match status" value="1"/>
</dbReference>
<dbReference type="AlphaFoldDB" id="A0A511Z211"/>
<dbReference type="Gene3D" id="1.10.260.40">
    <property type="entry name" value="lambda repressor-like DNA-binding domains"/>
    <property type="match status" value="1"/>
</dbReference>
<dbReference type="InterPro" id="IPR000843">
    <property type="entry name" value="HTH_LacI"/>
</dbReference>
<evidence type="ECO:0000256" key="3">
    <source>
        <dbReference type="ARBA" id="ARBA00023163"/>
    </source>
</evidence>
<proteinExistence type="predicted"/>
<dbReference type="GO" id="GO:0003700">
    <property type="term" value="F:DNA-binding transcription factor activity"/>
    <property type="evidence" value="ECO:0007669"/>
    <property type="project" value="TreeGrafter"/>
</dbReference>
<dbReference type="OrthoDB" id="3563699at2"/>
<dbReference type="SMART" id="SM00354">
    <property type="entry name" value="HTH_LACI"/>
    <property type="match status" value="1"/>
</dbReference>
<name>A0A511Z211_9CELL</name>
<dbReference type="Gene3D" id="3.40.50.2300">
    <property type="match status" value="2"/>
</dbReference>
<feature type="domain" description="HTH lacI-type" evidence="4">
    <location>
        <begin position="3"/>
        <end position="57"/>
    </location>
</feature>
<dbReference type="Pfam" id="PF13377">
    <property type="entry name" value="Peripla_BP_3"/>
    <property type="match status" value="1"/>
</dbReference>
<keyword evidence="2" id="KW-0238">DNA-binding</keyword>
<keyword evidence="1" id="KW-0805">Transcription regulation</keyword>
<dbReference type="Pfam" id="PF00356">
    <property type="entry name" value="LacI"/>
    <property type="match status" value="1"/>
</dbReference>